<dbReference type="GO" id="GO:0008616">
    <property type="term" value="P:tRNA queuosine(34) biosynthetic process"/>
    <property type="evidence" value="ECO:0007669"/>
    <property type="project" value="UniProtKB-UniRule"/>
</dbReference>
<evidence type="ECO:0000256" key="6">
    <source>
        <dbReference type="ARBA" id="ARBA00022485"/>
    </source>
</evidence>
<evidence type="ECO:0000256" key="12">
    <source>
        <dbReference type="ARBA" id="ARBA00023014"/>
    </source>
</evidence>
<feature type="binding site" evidence="17">
    <location>
        <position position="88"/>
    </location>
    <ligand>
        <name>[4Fe-4S] cluster</name>
        <dbReference type="ChEBI" id="CHEBI:49883"/>
    </ligand>
</feature>
<dbReference type="STRING" id="649764.HMPREF0762_00813"/>
<gene>
    <name evidence="17" type="primary">queH</name>
    <name evidence="19" type="ORF">HMPREF0762_00813</name>
</gene>
<name>D0WG62_SLAES</name>
<dbReference type="UniPathway" id="UPA00392"/>
<dbReference type="GO" id="GO:0046872">
    <property type="term" value="F:metal ion binding"/>
    <property type="evidence" value="ECO:0007669"/>
    <property type="project" value="UniProtKB-KW"/>
</dbReference>
<keyword evidence="8 17" id="KW-0479">Metal-binding</keyword>
<dbReference type="PANTHER" id="PTHR36701">
    <property type="entry name" value="EPOXYQUEUOSINE REDUCTASE QUEH"/>
    <property type="match status" value="1"/>
</dbReference>
<evidence type="ECO:0000256" key="16">
    <source>
        <dbReference type="ARBA" id="ARBA00047415"/>
    </source>
</evidence>
<dbReference type="GO" id="GO:0052693">
    <property type="term" value="F:epoxyqueuosine reductase activity"/>
    <property type="evidence" value="ECO:0007669"/>
    <property type="project" value="UniProtKB-UniRule"/>
</dbReference>
<keyword evidence="14 17" id="KW-0676">Redox-active center</keyword>
<dbReference type="GeneID" id="85007393"/>
<reference evidence="19" key="1">
    <citation type="submission" date="2009-10" db="EMBL/GenBank/DDBJ databases">
        <authorList>
            <person name="Weinstock G."/>
            <person name="Sodergren E."/>
            <person name="Clifton S."/>
            <person name="Fulton L."/>
            <person name="Fulton B."/>
            <person name="Courtney L."/>
            <person name="Fronick C."/>
            <person name="Harrison M."/>
            <person name="Strong C."/>
            <person name="Farmer C."/>
            <person name="Delahaunty K."/>
            <person name="Markovic C."/>
            <person name="Hall O."/>
            <person name="Minx P."/>
            <person name="Tomlinson C."/>
            <person name="Mitreva M."/>
            <person name="Nelson J."/>
            <person name="Hou S."/>
            <person name="Wollam A."/>
            <person name="Pepin K.H."/>
            <person name="Johnson M."/>
            <person name="Bhonagiri V."/>
            <person name="Nash W.E."/>
            <person name="Warren W."/>
            <person name="Chinwalla A."/>
            <person name="Mardis E.R."/>
            <person name="Wilson R.K."/>
        </authorList>
    </citation>
    <scope>NUCLEOTIDE SEQUENCE [LARGE SCALE GENOMIC DNA]</scope>
    <source>
        <strain evidence="19">ATCC 700122</strain>
    </source>
</reference>
<keyword evidence="10 17" id="KW-0560">Oxidoreductase</keyword>
<evidence type="ECO:0000256" key="1">
    <source>
        <dbReference type="ARBA" id="ARBA00002268"/>
    </source>
</evidence>
<feature type="binding site" evidence="17">
    <location>
        <position position="8"/>
    </location>
    <ligand>
        <name>[4Fe-4S] cluster</name>
        <dbReference type="ChEBI" id="CHEBI:49883"/>
    </ligand>
</feature>
<proteinExistence type="inferred from homology"/>
<evidence type="ECO:0000256" key="10">
    <source>
        <dbReference type="ARBA" id="ARBA00023002"/>
    </source>
</evidence>
<keyword evidence="12 17" id="KW-0411">Iron-sulfur</keyword>
<dbReference type="OrthoDB" id="9801033at2"/>
<evidence type="ECO:0000313" key="20">
    <source>
        <dbReference type="Proteomes" id="UP000006001"/>
    </source>
</evidence>
<keyword evidence="6 17" id="KW-0004">4Fe-4S</keyword>
<evidence type="ECO:0000256" key="18">
    <source>
        <dbReference type="SAM" id="MobiDB-lite"/>
    </source>
</evidence>
<comment type="similarity">
    <text evidence="3 17">Belongs to the QueH family.</text>
</comment>
<evidence type="ECO:0000256" key="15">
    <source>
        <dbReference type="ARBA" id="ARBA00031446"/>
    </source>
</evidence>
<dbReference type="AlphaFoldDB" id="D0WG62"/>
<evidence type="ECO:0000256" key="14">
    <source>
        <dbReference type="ARBA" id="ARBA00023284"/>
    </source>
</evidence>
<dbReference type="HOGENOM" id="CLU_088177_1_1_11"/>
<feature type="disulfide bond" description="Redox-active" evidence="17">
    <location>
        <begin position="168"/>
        <end position="170"/>
    </location>
</feature>
<comment type="catalytic activity">
    <reaction evidence="16 17">
        <text>epoxyqueuosine(34) in tRNA + AH2 = queuosine(34) in tRNA + A + H2O</text>
        <dbReference type="Rhea" id="RHEA:32159"/>
        <dbReference type="Rhea" id="RHEA-COMP:18571"/>
        <dbReference type="Rhea" id="RHEA-COMP:18582"/>
        <dbReference type="ChEBI" id="CHEBI:13193"/>
        <dbReference type="ChEBI" id="CHEBI:15377"/>
        <dbReference type="ChEBI" id="CHEBI:17499"/>
        <dbReference type="ChEBI" id="CHEBI:194431"/>
        <dbReference type="ChEBI" id="CHEBI:194443"/>
        <dbReference type="EC" id="1.17.99.6"/>
    </reaction>
</comment>
<evidence type="ECO:0000256" key="11">
    <source>
        <dbReference type="ARBA" id="ARBA00023004"/>
    </source>
</evidence>
<dbReference type="EC" id="1.17.99.6" evidence="4 17"/>
<evidence type="ECO:0000256" key="3">
    <source>
        <dbReference type="ARBA" id="ARBA00008207"/>
    </source>
</evidence>
<evidence type="ECO:0000256" key="2">
    <source>
        <dbReference type="ARBA" id="ARBA00004691"/>
    </source>
</evidence>
<feature type="region of interest" description="Disordered" evidence="18">
    <location>
        <begin position="208"/>
        <end position="241"/>
    </location>
</feature>
<sequence length="241" mass="27349">MKLLLHACCGPCTLEPLRLLLEEGHKISIAYMNSNIQPKTEYDHRLETLLAFARDQGIEVIEGVYDAHAWATRVGSYGPSSETRPDRCRACYRLRLEEAAAYAAAHGFDGLATTLTVSPYQYTTVIGEELADVCAAHGLAPVFHDYRENYAEATRRSREMGMYRQDYCGCGFSKVEADDERAMRAAERARAKAEREIRLAPIKAQKERELAARRAEKQEYASRRARQRAALKEYKKTHANR</sequence>
<evidence type="ECO:0000256" key="13">
    <source>
        <dbReference type="ARBA" id="ARBA00023157"/>
    </source>
</evidence>
<comment type="function">
    <text evidence="1 17">Catalyzes the conversion of epoxyqueuosine (oQ) to queuosine (Q), which is a hypermodified base found in the wobble positions of tRNA(Asp), tRNA(Asn), tRNA(His) and tRNA(Tyr).</text>
</comment>
<evidence type="ECO:0000256" key="7">
    <source>
        <dbReference type="ARBA" id="ARBA00022694"/>
    </source>
</evidence>
<evidence type="ECO:0000256" key="9">
    <source>
        <dbReference type="ARBA" id="ARBA00022785"/>
    </source>
</evidence>
<keyword evidence="7 17" id="KW-0819">tRNA processing</keyword>
<feature type="compositionally biased region" description="Basic and acidic residues" evidence="18">
    <location>
        <begin position="230"/>
        <end position="241"/>
    </location>
</feature>
<feature type="binding site" evidence="17">
    <location>
        <position position="91"/>
    </location>
    <ligand>
        <name>[4Fe-4S] cluster</name>
        <dbReference type="ChEBI" id="CHEBI:49883"/>
    </ligand>
</feature>
<evidence type="ECO:0000256" key="17">
    <source>
        <dbReference type="HAMAP-Rule" id="MF_02089"/>
    </source>
</evidence>
<keyword evidence="13 17" id="KW-1015">Disulfide bond</keyword>
<feature type="binding site" evidence="17">
    <location>
        <position position="9"/>
    </location>
    <ligand>
        <name>[4Fe-4S] cluster</name>
        <dbReference type="ChEBI" id="CHEBI:49883"/>
    </ligand>
</feature>
<comment type="caution">
    <text evidence="19">The sequence shown here is derived from an EMBL/GenBank/DDBJ whole genome shotgun (WGS) entry which is preliminary data.</text>
</comment>
<organism evidence="19 20">
    <name type="scientific">Slackia exigua (strain ATCC 700122 / DSM 15923 / CIP 105133 / JCM 11022 / KCTC 5966 / S-7)</name>
    <dbReference type="NCBI Taxonomy" id="649764"/>
    <lineage>
        <taxon>Bacteria</taxon>
        <taxon>Bacillati</taxon>
        <taxon>Actinomycetota</taxon>
        <taxon>Coriobacteriia</taxon>
        <taxon>Eggerthellales</taxon>
        <taxon>Eggerthellaceae</taxon>
        <taxon>Slackia</taxon>
    </lineage>
</organism>
<keyword evidence="9 17" id="KW-0671">Queuosine biosynthesis</keyword>
<dbReference type="InterPro" id="IPR003828">
    <property type="entry name" value="QueH"/>
</dbReference>
<feature type="compositionally biased region" description="Basic and acidic residues" evidence="18">
    <location>
        <begin position="208"/>
        <end position="222"/>
    </location>
</feature>
<dbReference type="Proteomes" id="UP000006001">
    <property type="component" value="Unassembled WGS sequence"/>
</dbReference>
<protein>
    <recommendedName>
        <fullName evidence="5 17">Epoxyqueuosine reductase QueH</fullName>
        <ecNumber evidence="4 17">1.17.99.6</ecNumber>
    </recommendedName>
    <alternativeName>
        <fullName evidence="15 17">Queuosine biosynthesis protein QueH</fullName>
    </alternativeName>
</protein>
<evidence type="ECO:0000313" key="19">
    <source>
        <dbReference type="EMBL" id="EEZ61475.1"/>
    </source>
</evidence>
<dbReference type="PANTHER" id="PTHR36701:SF1">
    <property type="entry name" value="EPOXYQUEUOSINE REDUCTASE QUEH"/>
    <property type="match status" value="1"/>
</dbReference>
<dbReference type="SUPFAM" id="SSF52402">
    <property type="entry name" value="Adenine nucleotide alpha hydrolases-like"/>
    <property type="match status" value="1"/>
</dbReference>
<dbReference type="RefSeq" id="WP_006362063.1">
    <property type="nucleotide sequence ID" value="NZ_GG700630.1"/>
</dbReference>
<accession>D0WG62</accession>
<keyword evidence="11 17" id="KW-0408">Iron</keyword>
<dbReference type="GO" id="GO:0051539">
    <property type="term" value="F:4 iron, 4 sulfur cluster binding"/>
    <property type="evidence" value="ECO:0007669"/>
    <property type="project" value="UniProtKB-UniRule"/>
</dbReference>
<dbReference type="HAMAP" id="MF_02089">
    <property type="entry name" value="QueH"/>
    <property type="match status" value="1"/>
</dbReference>
<evidence type="ECO:0000256" key="4">
    <source>
        <dbReference type="ARBA" id="ARBA00012622"/>
    </source>
</evidence>
<evidence type="ECO:0000256" key="5">
    <source>
        <dbReference type="ARBA" id="ARBA00016895"/>
    </source>
</evidence>
<keyword evidence="20" id="KW-1185">Reference proteome</keyword>
<dbReference type="EMBL" id="ACUX02000006">
    <property type="protein sequence ID" value="EEZ61475.1"/>
    <property type="molecule type" value="Genomic_DNA"/>
</dbReference>
<dbReference type="Pfam" id="PF02677">
    <property type="entry name" value="QueH"/>
    <property type="match status" value="1"/>
</dbReference>
<dbReference type="eggNOG" id="COG1636">
    <property type="taxonomic scope" value="Bacteria"/>
</dbReference>
<evidence type="ECO:0000256" key="8">
    <source>
        <dbReference type="ARBA" id="ARBA00022723"/>
    </source>
</evidence>
<comment type="pathway">
    <text evidence="2 17">tRNA modification; tRNA-queuosine biosynthesis.</text>
</comment>